<evidence type="ECO:0000256" key="5">
    <source>
        <dbReference type="ARBA" id="ARBA00023128"/>
    </source>
</evidence>
<feature type="domain" description="Letm1 RBD" evidence="10">
    <location>
        <begin position="247"/>
        <end position="442"/>
    </location>
</feature>
<evidence type="ECO:0000256" key="9">
    <source>
        <dbReference type="SAM" id="Phobius"/>
    </source>
</evidence>
<evidence type="ECO:0000313" key="11">
    <source>
        <dbReference type="EMBL" id="KAK0618531.1"/>
    </source>
</evidence>
<sequence>MSASATVARRAMVINPFMGGAGHGLPRSALLATSIHLARNSRNLMLNNPTTALLIPLRTLTTGTSTHGSGPPSGPPPGFNSDQAKKPLSKESAGATKTATKSKTETSEVKPGAKTPAEDDASLTQLAAQKENSAEKTEAKKEEQKLTLGQKIMKEVHHYWDGTKLLATEVRISSRLALKMAAGYELTRREHRQLQRTVQDLGRLVPFSVFVIVPFAELLLPVALKLFPNMLPSTYEGQKSKDQKASTLRATRREVSDFLRQTMRETGLPLTQATAQKEEFTNFFRKVRATGEKPTAEDVIKVCKVFKDDVTLDNLSRPQLVSMCRYLNLNTFGSDMMLRYQIRHRMRQIKRDDRAISYEGVDSLSVSELQIACASRGIKTYGVSPARLREDLQTWLDLRLRDGVPSTLLVLSNAYMYGQARKDSEVSSQIEALTGVLSSIPEELFHEIELEVHNAEGAATNKQRLEVLKEQQELINEELEQDQENQKTGFATPRDTEDIDEKEERQAQAEADGVEKAQVSEAVDAEQEGADAARVEEAEVKSEQKASEKTAEK</sequence>
<evidence type="ECO:0000256" key="7">
    <source>
        <dbReference type="PROSITE-ProRule" id="PRU01094"/>
    </source>
</evidence>
<feature type="compositionally biased region" description="Low complexity" evidence="8">
    <location>
        <begin position="90"/>
        <end position="101"/>
    </location>
</feature>
<feature type="compositionally biased region" description="Basic and acidic residues" evidence="8">
    <location>
        <begin position="531"/>
        <end position="553"/>
    </location>
</feature>
<feature type="transmembrane region" description="Helical" evidence="9">
    <location>
        <begin position="204"/>
        <end position="224"/>
    </location>
</feature>
<dbReference type="AlphaFoldDB" id="A0AA40BYG7"/>
<dbReference type="PANTHER" id="PTHR14009:SF1">
    <property type="entry name" value="MITOCHONDRIAL PROTON_CALCIUM EXCHANGER PROTEIN"/>
    <property type="match status" value="1"/>
</dbReference>
<comment type="caution">
    <text evidence="11">The sequence shown here is derived from an EMBL/GenBank/DDBJ whole genome shotgun (WGS) entry which is preliminary data.</text>
</comment>
<name>A0AA40BYG7_9PEZI</name>
<evidence type="ECO:0000259" key="10">
    <source>
        <dbReference type="PROSITE" id="PS51758"/>
    </source>
</evidence>
<comment type="subcellular location">
    <subcellularLocation>
        <location evidence="1">Mitochondrion inner membrane</location>
        <topology evidence="1">Single-pass membrane protein</topology>
    </subcellularLocation>
</comment>
<reference evidence="11" key="1">
    <citation type="submission" date="2023-06" db="EMBL/GenBank/DDBJ databases">
        <title>Genome-scale phylogeny and comparative genomics of the fungal order Sordariales.</title>
        <authorList>
            <consortium name="Lawrence Berkeley National Laboratory"/>
            <person name="Hensen N."/>
            <person name="Bonometti L."/>
            <person name="Westerberg I."/>
            <person name="Brannstrom I.O."/>
            <person name="Guillou S."/>
            <person name="Cros-Aarteil S."/>
            <person name="Calhoun S."/>
            <person name="Haridas S."/>
            <person name="Kuo A."/>
            <person name="Mondo S."/>
            <person name="Pangilinan J."/>
            <person name="Riley R."/>
            <person name="LaButti K."/>
            <person name="Andreopoulos B."/>
            <person name="Lipzen A."/>
            <person name="Chen C."/>
            <person name="Yanf M."/>
            <person name="Daum C."/>
            <person name="Ng V."/>
            <person name="Clum A."/>
            <person name="Steindorff A."/>
            <person name="Ohm R."/>
            <person name="Martin F."/>
            <person name="Silar P."/>
            <person name="Natvig D."/>
            <person name="Lalanne C."/>
            <person name="Gautier V."/>
            <person name="Ament-velasquez S.L."/>
            <person name="Kruys A."/>
            <person name="Hutchinson M.I."/>
            <person name="Powell A.J."/>
            <person name="Barry K."/>
            <person name="Miller A.N."/>
            <person name="Grigoriev I.V."/>
            <person name="Debuchy R."/>
            <person name="Gladieux P."/>
            <person name="Thoren M.H."/>
            <person name="Johannesson H."/>
        </authorList>
    </citation>
    <scope>NUCLEOTIDE SEQUENCE</scope>
    <source>
        <strain evidence="11">SMH3391-2</strain>
    </source>
</reference>
<feature type="region of interest" description="Disordered" evidence="8">
    <location>
        <begin position="61"/>
        <end position="121"/>
    </location>
</feature>
<evidence type="ECO:0000256" key="2">
    <source>
        <dbReference type="ARBA" id="ARBA00022692"/>
    </source>
</evidence>
<keyword evidence="12" id="KW-1185">Reference proteome</keyword>
<keyword evidence="5 7" id="KW-0496">Mitochondrion</keyword>
<evidence type="ECO:0000256" key="1">
    <source>
        <dbReference type="ARBA" id="ARBA00004434"/>
    </source>
</evidence>
<dbReference type="GO" id="GO:0030003">
    <property type="term" value="P:intracellular monoatomic cation homeostasis"/>
    <property type="evidence" value="ECO:0007669"/>
    <property type="project" value="TreeGrafter"/>
</dbReference>
<evidence type="ECO:0000256" key="6">
    <source>
        <dbReference type="ARBA" id="ARBA00023136"/>
    </source>
</evidence>
<dbReference type="EMBL" id="JAULSR010000005">
    <property type="protein sequence ID" value="KAK0618531.1"/>
    <property type="molecule type" value="Genomic_DNA"/>
</dbReference>
<dbReference type="PANTHER" id="PTHR14009">
    <property type="entry name" value="LEUCINE ZIPPER-EF-HAND CONTAINING TRANSMEMBRANE PROTEIN"/>
    <property type="match status" value="1"/>
</dbReference>
<dbReference type="GO" id="GO:0043022">
    <property type="term" value="F:ribosome binding"/>
    <property type="evidence" value="ECO:0007669"/>
    <property type="project" value="InterPro"/>
</dbReference>
<evidence type="ECO:0000256" key="3">
    <source>
        <dbReference type="ARBA" id="ARBA00022792"/>
    </source>
</evidence>
<dbReference type="Pfam" id="PF07766">
    <property type="entry name" value="LETM1_RBD"/>
    <property type="match status" value="1"/>
</dbReference>
<keyword evidence="4 9" id="KW-1133">Transmembrane helix</keyword>
<organism evidence="11 12">
    <name type="scientific">Bombardia bombarda</name>
    <dbReference type="NCBI Taxonomy" id="252184"/>
    <lineage>
        <taxon>Eukaryota</taxon>
        <taxon>Fungi</taxon>
        <taxon>Dikarya</taxon>
        <taxon>Ascomycota</taxon>
        <taxon>Pezizomycotina</taxon>
        <taxon>Sordariomycetes</taxon>
        <taxon>Sordariomycetidae</taxon>
        <taxon>Sordariales</taxon>
        <taxon>Lasiosphaeriaceae</taxon>
        <taxon>Bombardia</taxon>
    </lineage>
</organism>
<dbReference type="Proteomes" id="UP001174934">
    <property type="component" value="Unassembled WGS sequence"/>
</dbReference>
<proteinExistence type="predicted"/>
<keyword evidence="3" id="KW-0999">Mitochondrion inner membrane</keyword>
<feature type="compositionally biased region" description="Low complexity" evidence="8">
    <location>
        <begin position="61"/>
        <end position="70"/>
    </location>
</feature>
<keyword evidence="6 9" id="KW-0472">Membrane</keyword>
<dbReference type="InterPro" id="IPR044202">
    <property type="entry name" value="LETM1/MDM38-like"/>
</dbReference>
<feature type="region of interest" description="Disordered" evidence="8">
    <location>
        <begin position="478"/>
        <end position="553"/>
    </location>
</feature>
<dbReference type="GO" id="GO:0005743">
    <property type="term" value="C:mitochondrial inner membrane"/>
    <property type="evidence" value="ECO:0007669"/>
    <property type="project" value="UniProtKB-SubCell"/>
</dbReference>
<evidence type="ECO:0000313" key="12">
    <source>
        <dbReference type="Proteomes" id="UP001174934"/>
    </source>
</evidence>
<dbReference type="PROSITE" id="PS51758">
    <property type="entry name" value="LETM1_RBD"/>
    <property type="match status" value="1"/>
</dbReference>
<protein>
    <submittedName>
        <fullName evidence="11">LETM1-domain-containing protein</fullName>
    </submittedName>
</protein>
<evidence type="ECO:0000256" key="4">
    <source>
        <dbReference type="ARBA" id="ARBA00022989"/>
    </source>
</evidence>
<evidence type="ECO:0000256" key="8">
    <source>
        <dbReference type="SAM" id="MobiDB-lite"/>
    </source>
</evidence>
<gene>
    <name evidence="11" type="ORF">B0T17DRAFT_619114</name>
</gene>
<dbReference type="InterPro" id="IPR033122">
    <property type="entry name" value="LETM1-like_RBD"/>
</dbReference>
<keyword evidence="2 9" id="KW-0812">Transmembrane</keyword>
<accession>A0AA40BYG7</accession>